<comment type="cofactor">
    <cofactor evidence="1 8">
        <name>heme</name>
        <dbReference type="ChEBI" id="CHEBI:30413"/>
    </cofactor>
</comment>
<dbReference type="GO" id="GO:0005506">
    <property type="term" value="F:iron ion binding"/>
    <property type="evidence" value="ECO:0007669"/>
    <property type="project" value="InterPro"/>
</dbReference>
<sequence>MLRSPVVWGAGLSIVLGCLSSVVLPPAFIGTIPSVLNYTLPDNSASKQLDSFVELSITTRIILALMVLTILQMIKGVYQRNYDRGQFGLDVMEVPQVKLRWPFNADLIPFDINIMRTGYCGATWEVLVALYGNIFNLRLFEQDLILTVEPEVVKAVLSTEFNNYEKGPDIKGMMFSVLGDGVFNSDGETWKAHRSMSRPYFTRDRMSHFDNFARHADVAISKLLARMAEPNHPAVDFQDLACRFTLDSGTEFLFGRDVHSLDASLPYPHEEPRDDGASFGAAFARAQQHITHRLGLPVLWPWMELFWDRTLEDMKIIHAYVKPILVRQGSKPMKQNETVIRDEIINILVAARDTTAASLTFAVYMLSQNPEIMARLREEIIDRLGTSSIPTPQDLKEMKYMRAFLNETLRLFPPVPANSRAAKKSTVLKVKDKNYFVPSGTRIIWSTLLMHRRKDLWGPDADEFDPNRWLDDRFKKYVMSNPFIFLPFSAGPRICLGQQFAYSEASFFLCRLLQRVESVELAPDSQPKETLPPSEWQNGTGRQVYEKIWPKYHLTLYCNGGLWLRMKEVEHA</sequence>
<evidence type="ECO:0000256" key="9">
    <source>
        <dbReference type="RuleBase" id="RU000461"/>
    </source>
</evidence>
<dbReference type="InterPro" id="IPR036396">
    <property type="entry name" value="Cyt_P450_sf"/>
</dbReference>
<evidence type="ECO:0000256" key="5">
    <source>
        <dbReference type="ARBA" id="ARBA00023002"/>
    </source>
</evidence>
<name>A0A0B7FQK0_THACB</name>
<dbReference type="InterPro" id="IPR001128">
    <property type="entry name" value="Cyt_P450"/>
</dbReference>
<evidence type="ECO:0000256" key="7">
    <source>
        <dbReference type="ARBA" id="ARBA00023033"/>
    </source>
</evidence>
<dbReference type="CDD" id="cd11063">
    <property type="entry name" value="CYP52"/>
    <property type="match status" value="1"/>
</dbReference>
<keyword evidence="12" id="KW-1185">Reference proteome</keyword>
<feature type="transmembrane region" description="Helical" evidence="10">
    <location>
        <begin position="52"/>
        <end position="74"/>
    </location>
</feature>
<dbReference type="PANTHER" id="PTHR24287">
    <property type="entry name" value="P450, PUTATIVE (EUROFUNG)-RELATED"/>
    <property type="match status" value="1"/>
</dbReference>
<evidence type="ECO:0000256" key="8">
    <source>
        <dbReference type="PIRSR" id="PIRSR602401-1"/>
    </source>
</evidence>
<evidence type="ECO:0000256" key="10">
    <source>
        <dbReference type="SAM" id="Phobius"/>
    </source>
</evidence>
<evidence type="ECO:0000256" key="3">
    <source>
        <dbReference type="ARBA" id="ARBA00022617"/>
    </source>
</evidence>
<dbReference type="GO" id="GO:0020037">
    <property type="term" value="F:heme binding"/>
    <property type="evidence" value="ECO:0007669"/>
    <property type="project" value="InterPro"/>
</dbReference>
<dbReference type="EMBL" id="LN679139">
    <property type="protein sequence ID" value="CEL59950.1"/>
    <property type="molecule type" value="Genomic_DNA"/>
</dbReference>
<keyword evidence="10" id="KW-0812">Transmembrane</keyword>
<dbReference type="PANTHER" id="PTHR24287:SF1">
    <property type="entry name" value="P450, PUTATIVE (EUROFUNG)-RELATED"/>
    <property type="match status" value="1"/>
</dbReference>
<evidence type="ECO:0000313" key="11">
    <source>
        <dbReference type="EMBL" id="CEL59950.1"/>
    </source>
</evidence>
<dbReference type="InterPro" id="IPR002401">
    <property type="entry name" value="Cyt_P450_E_grp-I"/>
</dbReference>
<keyword evidence="6 8" id="KW-0408">Iron</keyword>
<dbReference type="GO" id="GO:0016705">
    <property type="term" value="F:oxidoreductase activity, acting on paired donors, with incorporation or reduction of molecular oxygen"/>
    <property type="evidence" value="ECO:0007669"/>
    <property type="project" value="InterPro"/>
</dbReference>
<evidence type="ECO:0000256" key="6">
    <source>
        <dbReference type="ARBA" id="ARBA00023004"/>
    </source>
</evidence>
<organism evidence="11 12">
    <name type="scientific">Thanatephorus cucumeris (strain AG1-IB / isolate 7/3/14)</name>
    <name type="common">Lettuce bottom rot fungus</name>
    <name type="synonym">Rhizoctonia solani</name>
    <dbReference type="NCBI Taxonomy" id="1108050"/>
    <lineage>
        <taxon>Eukaryota</taxon>
        <taxon>Fungi</taxon>
        <taxon>Dikarya</taxon>
        <taxon>Basidiomycota</taxon>
        <taxon>Agaricomycotina</taxon>
        <taxon>Agaricomycetes</taxon>
        <taxon>Cantharellales</taxon>
        <taxon>Ceratobasidiaceae</taxon>
        <taxon>Rhizoctonia</taxon>
        <taxon>Rhizoctonia solani AG-1</taxon>
    </lineage>
</organism>
<dbReference type="InterPro" id="IPR017972">
    <property type="entry name" value="Cyt_P450_CS"/>
</dbReference>
<keyword evidence="10" id="KW-1133">Transmembrane helix</keyword>
<dbReference type="PRINTS" id="PR00463">
    <property type="entry name" value="EP450I"/>
</dbReference>
<comment type="similarity">
    <text evidence="2 9">Belongs to the cytochrome P450 family.</text>
</comment>
<dbReference type="InterPro" id="IPR047146">
    <property type="entry name" value="Cyt_P450_E_CYP52_fungi"/>
</dbReference>
<keyword evidence="3 8" id="KW-0349">Heme</keyword>
<protein>
    <submittedName>
        <fullName evidence="11">Cytochrome P450 52A10</fullName>
    </submittedName>
</protein>
<evidence type="ECO:0000256" key="4">
    <source>
        <dbReference type="ARBA" id="ARBA00022723"/>
    </source>
</evidence>
<dbReference type="SUPFAM" id="SSF48264">
    <property type="entry name" value="Cytochrome P450"/>
    <property type="match status" value="1"/>
</dbReference>
<feature type="binding site" description="axial binding residue" evidence="8">
    <location>
        <position position="495"/>
    </location>
    <ligand>
        <name>heme</name>
        <dbReference type="ChEBI" id="CHEBI:30413"/>
    </ligand>
    <ligandPart>
        <name>Fe</name>
        <dbReference type="ChEBI" id="CHEBI:18248"/>
    </ligandPart>
</feature>
<reference evidence="11 12" key="1">
    <citation type="submission" date="2014-11" db="EMBL/GenBank/DDBJ databases">
        <authorList>
            <person name="Wibberg Daniel"/>
        </authorList>
    </citation>
    <scope>NUCLEOTIDE SEQUENCE [LARGE SCALE GENOMIC DNA]</scope>
    <source>
        <strain evidence="11">Rhizoctonia solani AG1-IB 7/3/14</strain>
    </source>
</reference>
<dbReference type="Proteomes" id="UP000059188">
    <property type="component" value="Unassembled WGS sequence"/>
</dbReference>
<keyword evidence="4 8" id="KW-0479">Metal-binding</keyword>
<dbReference type="STRING" id="1108050.A0A0B7FQK0"/>
<dbReference type="PROSITE" id="PS00086">
    <property type="entry name" value="CYTOCHROME_P450"/>
    <property type="match status" value="1"/>
</dbReference>
<accession>A0A0B7FQK0</accession>
<dbReference type="GO" id="GO:0004497">
    <property type="term" value="F:monooxygenase activity"/>
    <property type="evidence" value="ECO:0007669"/>
    <property type="project" value="UniProtKB-KW"/>
</dbReference>
<evidence type="ECO:0000256" key="1">
    <source>
        <dbReference type="ARBA" id="ARBA00001971"/>
    </source>
</evidence>
<proteinExistence type="inferred from homology"/>
<dbReference type="AlphaFoldDB" id="A0A0B7FQK0"/>
<feature type="transmembrane region" description="Helical" evidence="10">
    <location>
        <begin position="7"/>
        <end position="32"/>
    </location>
</feature>
<evidence type="ECO:0000256" key="2">
    <source>
        <dbReference type="ARBA" id="ARBA00010617"/>
    </source>
</evidence>
<keyword evidence="5 9" id="KW-0560">Oxidoreductase</keyword>
<keyword evidence="10" id="KW-0472">Membrane</keyword>
<evidence type="ECO:0000313" key="12">
    <source>
        <dbReference type="Proteomes" id="UP000059188"/>
    </source>
</evidence>
<dbReference type="Pfam" id="PF00067">
    <property type="entry name" value="p450"/>
    <property type="match status" value="2"/>
</dbReference>
<dbReference type="PROSITE" id="PS51257">
    <property type="entry name" value="PROKAR_LIPOPROTEIN"/>
    <property type="match status" value="1"/>
</dbReference>
<keyword evidence="7 9" id="KW-0503">Monooxygenase</keyword>
<dbReference type="OrthoDB" id="1470350at2759"/>
<dbReference type="PRINTS" id="PR00385">
    <property type="entry name" value="P450"/>
</dbReference>
<dbReference type="Gene3D" id="1.10.630.10">
    <property type="entry name" value="Cytochrome P450"/>
    <property type="match status" value="1"/>
</dbReference>
<gene>
    <name evidence="11" type="ORF">RSOLAG1IB_09234</name>
</gene>